<keyword evidence="7" id="KW-0539">Nucleus</keyword>
<evidence type="ECO:0008006" key="18">
    <source>
        <dbReference type="Google" id="ProtNLM"/>
    </source>
</evidence>
<dbReference type="EMBL" id="JAMQYH010000002">
    <property type="protein sequence ID" value="KAJ1697245.1"/>
    <property type="molecule type" value="Genomic_DNA"/>
</dbReference>
<feature type="domain" description="HTH myb-type" evidence="15">
    <location>
        <begin position="383"/>
        <end position="437"/>
    </location>
</feature>
<dbReference type="AlphaFoldDB" id="A0A9Q0HTC2"/>
<dbReference type="GO" id="GO:0003677">
    <property type="term" value="F:DNA binding"/>
    <property type="evidence" value="ECO:0007669"/>
    <property type="project" value="UniProtKB-KW"/>
</dbReference>
<feature type="compositionally biased region" description="Basic and acidic residues" evidence="10">
    <location>
        <begin position="697"/>
        <end position="715"/>
    </location>
</feature>
<dbReference type="InterPro" id="IPR043145">
    <property type="entry name" value="Znf_ZZ_sf"/>
</dbReference>
<protein>
    <recommendedName>
        <fullName evidence="18">SWI/SNF complex subunit SWI3D</fullName>
    </recommendedName>
</protein>
<dbReference type="PROSITE" id="PS51293">
    <property type="entry name" value="SANT"/>
    <property type="match status" value="1"/>
</dbReference>
<reference evidence="16" key="1">
    <citation type="journal article" date="2022" name="Cell">
        <title>Repeat-based holocentromeres influence genome architecture and karyotype evolution.</title>
        <authorList>
            <person name="Hofstatter P.G."/>
            <person name="Thangavel G."/>
            <person name="Lux T."/>
            <person name="Neumann P."/>
            <person name="Vondrak T."/>
            <person name="Novak P."/>
            <person name="Zhang M."/>
            <person name="Costa L."/>
            <person name="Castellani M."/>
            <person name="Scott A."/>
            <person name="Toegelov H."/>
            <person name="Fuchs J."/>
            <person name="Mata-Sucre Y."/>
            <person name="Dias Y."/>
            <person name="Vanzela A.L.L."/>
            <person name="Huettel B."/>
            <person name="Almeida C.C.S."/>
            <person name="Simkova H."/>
            <person name="Souza G."/>
            <person name="Pedrosa-Harand A."/>
            <person name="Macas J."/>
            <person name="Mayer K.F.X."/>
            <person name="Houben A."/>
            <person name="Marques A."/>
        </authorList>
    </citation>
    <scope>NUCLEOTIDE SEQUENCE</scope>
    <source>
        <strain evidence="16">RhyBre1mFocal</strain>
    </source>
</reference>
<feature type="compositionally biased region" description="Low complexity" evidence="10">
    <location>
        <begin position="1"/>
        <end position="16"/>
    </location>
</feature>
<keyword evidence="9" id="KW-0175">Coiled coil</keyword>
<dbReference type="SUPFAM" id="SSF57850">
    <property type="entry name" value="RING/U-box"/>
    <property type="match status" value="1"/>
</dbReference>
<evidence type="ECO:0000256" key="2">
    <source>
        <dbReference type="ARBA" id="ARBA00022771"/>
    </source>
</evidence>
<dbReference type="PROSITE" id="PS01357">
    <property type="entry name" value="ZF_ZZ_1"/>
    <property type="match status" value="1"/>
</dbReference>
<dbReference type="Gene3D" id="3.30.60.90">
    <property type="match status" value="1"/>
</dbReference>
<dbReference type="CDD" id="cd02336">
    <property type="entry name" value="ZZ_RSC8"/>
    <property type="match status" value="1"/>
</dbReference>
<evidence type="ECO:0000313" key="17">
    <source>
        <dbReference type="Proteomes" id="UP001151287"/>
    </source>
</evidence>
<feature type="domain" description="SWIRM" evidence="13">
    <location>
        <begin position="161"/>
        <end position="258"/>
    </location>
</feature>
<evidence type="ECO:0000256" key="6">
    <source>
        <dbReference type="ARBA" id="ARBA00023163"/>
    </source>
</evidence>
<keyword evidence="2 8" id="KW-0863">Zinc-finger</keyword>
<evidence type="ECO:0000256" key="3">
    <source>
        <dbReference type="ARBA" id="ARBA00022833"/>
    </source>
</evidence>
<dbReference type="Gene3D" id="1.10.10.10">
    <property type="entry name" value="Winged helix-like DNA-binding domain superfamily/Winged helix DNA-binding domain"/>
    <property type="match status" value="1"/>
</dbReference>
<name>A0A9Q0HTC2_9POAL</name>
<feature type="coiled-coil region" evidence="9">
    <location>
        <begin position="817"/>
        <end position="844"/>
    </location>
</feature>
<feature type="domain" description="SANT" evidence="14">
    <location>
        <begin position="386"/>
        <end position="437"/>
    </location>
</feature>
<dbReference type="Pfam" id="PF16495">
    <property type="entry name" value="SWIRM-assoc_1"/>
    <property type="match status" value="1"/>
</dbReference>
<dbReference type="InterPro" id="IPR017930">
    <property type="entry name" value="Myb_dom"/>
</dbReference>
<evidence type="ECO:0000259" key="12">
    <source>
        <dbReference type="PROSITE" id="PS50135"/>
    </source>
</evidence>
<feature type="region of interest" description="Disordered" evidence="10">
    <location>
        <begin position="446"/>
        <end position="536"/>
    </location>
</feature>
<dbReference type="PROSITE" id="PS51294">
    <property type="entry name" value="HTH_MYB"/>
    <property type="match status" value="1"/>
</dbReference>
<dbReference type="InterPro" id="IPR001005">
    <property type="entry name" value="SANT/Myb"/>
</dbReference>
<evidence type="ECO:0000313" key="16">
    <source>
        <dbReference type="EMBL" id="KAJ1697245.1"/>
    </source>
</evidence>
<gene>
    <name evidence="16" type="ORF">LUZ63_005757</name>
</gene>
<dbReference type="OrthoDB" id="118550at2759"/>
<dbReference type="Pfam" id="PF00249">
    <property type="entry name" value="Myb_DNA-binding"/>
    <property type="match status" value="1"/>
</dbReference>
<feature type="compositionally biased region" description="Basic and acidic residues" evidence="10">
    <location>
        <begin position="676"/>
        <end position="690"/>
    </location>
</feature>
<dbReference type="InterPro" id="IPR032451">
    <property type="entry name" value="SMARCC_C"/>
</dbReference>
<dbReference type="PROSITE" id="PS50934">
    <property type="entry name" value="SWIRM"/>
    <property type="match status" value="1"/>
</dbReference>
<keyword evidence="17" id="KW-1185">Reference proteome</keyword>
<dbReference type="GO" id="GO:0008270">
    <property type="term" value="F:zinc ion binding"/>
    <property type="evidence" value="ECO:0007669"/>
    <property type="project" value="UniProtKB-KW"/>
</dbReference>
<dbReference type="InterPro" id="IPR017884">
    <property type="entry name" value="SANT_dom"/>
</dbReference>
<comment type="caution">
    <text evidence="16">The sequence shown here is derived from an EMBL/GenBank/DDBJ whole genome shotgun (WGS) entry which is preliminary data.</text>
</comment>
<dbReference type="SMART" id="SM00291">
    <property type="entry name" value="ZnF_ZZ"/>
    <property type="match status" value="1"/>
</dbReference>
<keyword evidence="4" id="KW-0805">Transcription regulation</keyword>
<dbReference type="InterPro" id="IPR000433">
    <property type="entry name" value="Znf_ZZ"/>
</dbReference>
<keyword evidence="3" id="KW-0862">Zinc</keyword>
<feature type="compositionally biased region" description="Basic residues" evidence="10">
    <location>
        <begin position="21"/>
        <end position="32"/>
    </location>
</feature>
<evidence type="ECO:0000256" key="4">
    <source>
        <dbReference type="ARBA" id="ARBA00023015"/>
    </source>
</evidence>
<dbReference type="Proteomes" id="UP001151287">
    <property type="component" value="Unassembled WGS sequence"/>
</dbReference>
<feature type="compositionally biased region" description="Low complexity" evidence="10">
    <location>
        <begin position="33"/>
        <end position="46"/>
    </location>
</feature>
<evidence type="ECO:0000259" key="14">
    <source>
        <dbReference type="PROSITE" id="PS51293"/>
    </source>
</evidence>
<feature type="compositionally biased region" description="Basic and acidic residues" evidence="10">
    <location>
        <begin position="729"/>
        <end position="744"/>
    </location>
</feature>
<dbReference type="SMART" id="SM00717">
    <property type="entry name" value="SANT"/>
    <property type="match status" value="1"/>
</dbReference>
<dbReference type="Gene3D" id="1.10.10.60">
    <property type="entry name" value="Homeodomain-like"/>
    <property type="match status" value="1"/>
</dbReference>
<sequence>METKSSDPSPASAPAAETSNHRRRGGNPKRKAATAALSALSNLSAAFSTPSKRQSKDRNPSPIPHHMLFQSHHSGPLTRARQSPNKLAGSAASGSLAAGPTNVSERELMIDLNGAALAGSGLDPIAVEEEAEDPLTVRREEEESVVNLEFEAVKSRDKNVHVVPTFAGWFSWNSIHEIEKQTLVSFFDGKSEKRTPELYMTIRNSIMKKFHSNPQSQIELKDLTESSNDDSDSWQEVMEFLDHWGLINFHPFPPNSEDSPKSEEDAKGDKKNASLVNKLYQFETTQMQVASVPITKKIEAAPQPTLAPVQGVLPEPGLGEDSAALMEPSIEYHCNSCQADCSRKRYHCRTQADFDLCTDCYTEGKFGTGMAPADFILMESAEAPGAGGATWTDEETLLLLEALELFGANWNEIADHVGTKTKAQCMLHFLEMPIEDSFLYANEDNTTDETKNEKVEEKQETEVKGQEKEKEKEEIEGEKGPSGENASDKMGIDEKKDSDGKKDGERVGDLDRSEPSDTDHSVEKKDSDENKDSVLEECTPGTVIDVLKDAFNAVGYLPEEAELGSFADAGNPVMALAAFLTGLVENDNSMTSCHRSSLKAMSESSPALQLATRHCYILEDPPADDVSNALQSSASESHKEETATPSADKNNDDSIPDTQKENDIEKGKEPSNGTEGDAKEEQNNNERETELPNDTDVDNKSEPHTEKMEVEHEPKQMNGPTSNLEESGPSERKEATAGSDEKPSKTNAGNGNGKDSKEVIRLKRAAATAVAAAAVKAKFLAKQEEDQIRQLVTVIIEKQFRKMEAKLTMFSELDNIITRVREQADKLRMRLVQERSQLMAARQRVNTNTNSTPNPNQPSLAANRLAAAYASAIASGVRPPNMVSDRLQTMPTRRS</sequence>
<dbReference type="PROSITE" id="PS50090">
    <property type="entry name" value="MYB_LIKE"/>
    <property type="match status" value="1"/>
</dbReference>
<keyword evidence="5" id="KW-0238">DNA-binding</keyword>
<feature type="domain" description="Myb-like" evidence="11">
    <location>
        <begin position="383"/>
        <end position="433"/>
    </location>
</feature>
<dbReference type="FunFam" id="1.10.10.60:FF:000014">
    <property type="entry name" value="SWI/SNF complex subunit SMARCC2 isoform C"/>
    <property type="match status" value="1"/>
</dbReference>
<evidence type="ECO:0000259" key="15">
    <source>
        <dbReference type="PROSITE" id="PS51294"/>
    </source>
</evidence>
<dbReference type="InterPro" id="IPR007526">
    <property type="entry name" value="SWIRM"/>
</dbReference>
<dbReference type="InterPro" id="IPR036388">
    <property type="entry name" value="WH-like_DNA-bd_sf"/>
</dbReference>
<dbReference type="Pfam" id="PF00569">
    <property type="entry name" value="ZZ"/>
    <property type="match status" value="1"/>
</dbReference>
<keyword evidence="1" id="KW-0479">Metal-binding</keyword>
<feature type="region of interest" description="Disordered" evidence="10">
    <location>
        <begin position="1"/>
        <end position="99"/>
    </location>
</feature>
<dbReference type="CDD" id="cd00167">
    <property type="entry name" value="SANT"/>
    <property type="match status" value="1"/>
</dbReference>
<dbReference type="GO" id="GO:0005634">
    <property type="term" value="C:nucleus"/>
    <property type="evidence" value="ECO:0007669"/>
    <property type="project" value="UniProtKB-ARBA"/>
</dbReference>
<evidence type="ECO:0000256" key="8">
    <source>
        <dbReference type="PROSITE-ProRule" id="PRU00228"/>
    </source>
</evidence>
<feature type="compositionally biased region" description="Basic and acidic residues" evidence="10">
    <location>
        <begin position="448"/>
        <end position="534"/>
    </location>
</feature>
<feature type="compositionally biased region" description="Basic and acidic residues" evidence="10">
    <location>
        <begin position="658"/>
        <end position="669"/>
    </location>
</feature>
<dbReference type="PANTHER" id="PTHR12802:SF41">
    <property type="entry name" value="BRAHMA ASSOCIATED PROTEIN 155 KDA"/>
    <property type="match status" value="1"/>
</dbReference>
<evidence type="ECO:0000259" key="11">
    <source>
        <dbReference type="PROSITE" id="PS50090"/>
    </source>
</evidence>
<evidence type="ECO:0000256" key="7">
    <source>
        <dbReference type="ARBA" id="ARBA00023242"/>
    </source>
</evidence>
<organism evidence="16 17">
    <name type="scientific">Rhynchospora breviuscula</name>
    <dbReference type="NCBI Taxonomy" id="2022672"/>
    <lineage>
        <taxon>Eukaryota</taxon>
        <taxon>Viridiplantae</taxon>
        <taxon>Streptophyta</taxon>
        <taxon>Embryophyta</taxon>
        <taxon>Tracheophyta</taxon>
        <taxon>Spermatophyta</taxon>
        <taxon>Magnoliopsida</taxon>
        <taxon>Liliopsida</taxon>
        <taxon>Poales</taxon>
        <taxon>Cyperaceae</taxon>
        <taxon>Cyperoideae</taxon>
        <taxon>Rhynchosporeae</taxon>
        <taxon>Rhynchospora</taxon>
    </lineage>
</organism>
<dbReference type="Pfam" id="PF04433">
    <property type="entry name" value="SWIRM"/>
    <property type="match status" value="1"/>
</dbReference>
<dbReference type="PROSITE" id="PS50135">
    <property type="entry name" value="ZF_ZZ_2"/>
    <property type="match status" value="1"/>
</dbReference>
<keyword evidence="6" id="KW-0804">Transcription</keyword>
<evidence type="ECO:0000259" key="13">
    <source>
        <dbReference type="PROSITE" id="PS50934"/>
    </source>
</evidence>
<evidence type="ECO:0000256" key="10">
    <source>
        <dbReference type="SAM" id="MobiDB-lite"/>
    </source>
</evidence>
<evidence type="ECO:0000256" key="5">
    <source>
        <dbReference type="ARBA" id="ARBA00023125"/>
    </source>
</evidence>
<feature type="region of interest" description="Disordered" evidence="10">
    <location>
        <begin position="622"/>
        <end position="756"/>
    </location>
</feature>
<evidence type="ECO:0000256" key="9">
    <source>
        <dbReference type="SAM" id="Coils"/>
    </source>
</evidence>
<evidence type="ECO:0000256" key="1">
    <source>
        <dbReference type="ARBA" id="ARBA00022723"/>
    </source>
</evidence>
<dbReference type="InterPro" id="IPR009057">
    <property type="entry name" value="Homeodomain-like_sf"/>
</dbReference>
<dbReference type="InterPro" id="IPR041984">
    <property type="entry name" value="Rsc8/Ssr1/Ssr2_ZZ"/>
</dbReference>
<dbReference type="PANTHER" id="PTHR12802">
    <property type="entry name" value="SWI/SNF COMPLEX-RELATED"/>
    <property type="match status" value="1"/>
</dbReference>
<feature type="domain" description="ZZ-type" evidence="12">
    <location>
        <begin position="329"/>
        <end position="383"/>
    </location>
</feature>
<accession>A0A9Q0HTC2</accession>
<dbReference type="SUPFAM" id="SSF46689">
    <property type="entry name" value="Homeodomain-like"/>
    <property type="match status" value="2"/>
</dbReference>
<feature type="compositionally biased region" description="Low complexity" evidence="10">
    <location>
        <begin position="87"/>
        <end position="99"/>
    </location>
</feature>
<proteinExistence type="predicted"/>